<organism evidence="1">
    <name type="scientific">uncultured Desulfobacterium sp</name>
    <dbReference type="NCBI Taxonomy" id="201089"/>
    <lineage>
        <taxon>Bacteria</taxon>
        <taxon>Pseudomonadati</taxon>
        <taxon>Thermodesulfobacteriota</taxon>
        <taxon>Desulfobacteria</taxon>
        <taxon>Desulfobacterales</taxon>
        <taxon>Desulfobacteriaceae</taxon>
        <taxon>Desulfobacterium</taxon>
        <taxon>environmental samples</taxon>
    </lineage>
</organism>
<evidence type="ECO:0000313" key="1">
    <source>
        <dbReference type="EMBL" id="SPD72750.1"/>
    </source>
</evidence>
<sequence>MPTCWIIAGPNGAGKTTFALKYLPKAAGCTHFINADLIAAGLSPLAPEREQVAASRLFIQEIKARVSKREDFAFETTLAGRGYFKLIRQLQSTDWEVELIYLALPSMEMSKLRVAERVAHGGHNIPEIDIERRFPRSLYNLLTEFSGRVSHCSCFMNDTEKPVLIFEQQGEDRDIFHERYYQLLIQEAGL</sequence>
<name>A0A445MTF1_9BACT</name>
<dbReference type="SUPFAM" id="SSF52540">
    <property type="entry name" value="P-loop containing nucleoside triphosphate hydrolases"/>
    <property type="match status" value="1"/>
</dbReference>
<dbReference type="AlphaFoldDB" id="A0A445MTF1"/>
<proteinExistence type="predicted"/>
<dbReference type="InterPro" id="IPR027417">
    <property type="entry name" value="P-loop_NTPase"/>
</dbReference>
<protein>
    <submittedName>
        <fullName evidence="1">Uncharacterized protein</fullName>
    </submittedName>
</protein>
<reference evidence="1" key="1">
    <citation type="submission" date="2018-01" db="EMBL/GenBank/DDBJ databases">
        <authorList>
            <person name="Regsiter A."/>
            <person name="William W."/>
        </authorList>
    </citation>
    <scope>NUCLEOTIDE SEQUENCE</scope>
    <source>
        <strain evidence="1">TRIP AH-1</strain>
    </source>
</reference>
<dbReference type="EMBL" id="OJIN01000060">
    <property type="protein sequence ID" value="SPD72750.1"/>
    <property type="molecule type" value="Genomic_DNA"/>
</dbReference>
<dbReference type="Pfam" id="PF13671">
    <property type="entry name" value="AAA_33"/>
    <property type="match status" value="1"/>
</dbReference>
<dbReference type="Gene3D" id="3.40.50.300">
    <property type="entry name" value="P-loop containing nucleotide triphosphate hydrolases"/>
    <property type="match status" value="1"/>
</dbReference>
<dbReference type="PANTHER" id="PTHR39206:SF1">
    <property type="entry name" value="SLL8004 PROTEIN"/>
    <property type="match status" value="1"/>
</dbReference>
<gene>
    <name evidence="1" type="ORF">PITCH_A1520008</name>
</gene>
<accession>A0A445MTF1</accession>
<dbReference type="PANTHER" id="PTHR39206">
    <property type="entry name" value="SLL8004 PROTEIN"/>
    <property type="match status" value="1"/>
</dbReference>